<dbReference type="RefSeq" id="WP_095327039.1">
    <property type="nucleotide sequence ID" value="NZ_NPCC01000030.1"/>
</dbReference>
<dbReference type="InterPro" id="IPR037033">
    <property type="entry name" value="DNA-dir_RNAP_su2_hyb_sf"/>
</dbReference>
<dbReference type="GO" id="GO:0003899">
    <property type="term" value="F:DNA-directed RNA polymerase activity"/>
    <property type="evidence" value="ECO:0007669"/>
    <property type="project" value="UniProtKB-EC"/>
</dbReference>
<dbReference type="Gene3D" id="2.40.270.10">
    <property type="entry name" value="DNA-directed RNA polymerase, subunit 2, domain 6"/>
    <property type="match status" value="1"/>
</dbReference>
<evidence type="ECO:0000256" key="1">
    <source>
        <dbReference type="ARBA" id="ARBA00012418"/>
    </source>
</evidence>
<proteinExistence type="predicted"/>
<keyword evidence="5" id="KW-0804">Transcription</keyword>
<reference evidence="7 8" key="1">
    <citation type="submission" date="2017-07" db="EMBL/GenBank/DDBJ databases">
        <title>Isolation and whole genome analysis of endospore-forming bacteria from heroin.</title>
        <authorList>
            <person name="Kalinowski J."/>
            <person name="Ahrens B."/>
            <person name="Al-Dilaimi A."/>
            <person name="Winkler A."/>
            <person name="Wibberg D."/>
            <person name="Schleenbecker U."/>
            <person name="Ruckert C."/>
            <person name="Wolfel R."/>
            <person name="Grass G."/>
        </authorList>
    </citation>
    <scope>NUCLEOTIDE SEQUENCE [LARGE SCALE GENOMIC DNA]</scope>
    <source>
        <strain evidence="7 8">7539</strain>
    </source>
</reference>
<feature type="region of interest" description="Disordered" evidence="6">
    <location>
        <begin position="198"/>
        <end position="217"/>
    </location>
</feature>
<evidence type="ECO:0000256" key="2">
    <source>
        <dbReference type="ARBA" id="ARBA00022478"/>
    </source>
</evidence>
<evidence type="ECO:0000313" key="8">
    <source>
        <dbReference type="Proteomes" id="UP000216207"/>
    </source>
</evidence>
<comment type="caution">
    <text evidence="7">The sequence shown here is derived from an EMBL/GenBank/DDBJ whole genome shotgun (WGS) entry which is preliminary data.</text>
</comment>
<accession>A0A268NWD9</accession>
<dbReference type="Gene3D" id="2.40.40.20">
    <property type="match status" value="1"/>
</dbReference>
<sequence length="1768" mass="198343">MLGTLEKQTNDIRYQDIAEYATMVMLSQTMVDLKRQGVRVTPSLMQEFRDKWERDGEPMDFSRMKAKPSDFVRLLRSTGATSFGKLDDYPTLEKGVADMWVKCRDEYDKHAKEGNYLHAVTDPSIRDNILNSAKKPMSKALFIHRNQSARTLNPGDRATFYARNDEDFVFHATVSGLSAEKNPPEREGFNKVRVIAPNTAEPSQVQNEQGSEPDATEISTGESLLGWHGGSFEGREYRGLSHVMGAYLTKADAELVAKNIDPNRLFNSELAENSAELLKYMRSNGYDFNVRDNGKPNQIEVLMNSGEDVKVRIFDEEANGNYIGRVYDTYNAYYFNVMGSKSVKDETKFEASDSIALLDYVTGNRAGKVTKAVNRDSSRVHIDGVDRQKSLQVQPIKGRYRSLIFSGEAEAKEYIQAAIEHATEFVTNEFKTEELQALIDAGLDNDEVLITGPEFQAELEKLYSNDEMVREVQERAAMMAVHSKDGGLAYLESMRESIVGTYEKGFNPAFVIDHMQQTGRGNERNAMMAALKTVRYDLDKIKGNDFAVNAMKERLIAFDPESAKSIDDVDHPMLKQALTTVQDTLKSGGFVGEEGFGSSPDVKIDKNGVIRWEANRRTGSKKKELMWQKVNGEIGQVMVPDENGIIRTKFQGENNYGIVPGYTGYFSFEGDYDDRMSRFRVKGFEQHLNEQLRAKVTHQMTRPFDSSIGSIPTALDASGINGLYHGDVYGKRIELDFLETNQLNNSTKSAILQTLSQRVRFDNQFSDYATTSAETAANRDYGNEDDTSAFSYWRVAGETNMRVLSKDIENYADTTMTGTGKTQGLIWYLTDGAEVNEDGSVTPSKGILQEDGTYAPDKTALQKLPYFDKKSFNAWDRNQMAANQLMTALRVDENVNTALMAFGGWTFDDSYAVSKEFAERNKVFGHKPNEESMKVLDRVIQGMHAGNIKDYEHAKTFLKGSSMLWSEEVLKQGVSKLDSWLSATEATEKTRLGEELNTYLEEHGRFRPLQRGDKLSDFGGNKGTIGIVIDRHMDPDEAKKQGLDKEVRFMKANPELDVVSAPYSMLSRHNAGVVKELMDGKTADLVDPDTGEVFESAMGQLNIIVTDMKVDEKTHAYTREDVLEGKGRKASGQLAWALQSKNANGILDEIYGRNDSAWATYREYLIATGLDMKADGTITNGYTPHADEKRHHFTHESDKDSGAFLDQIKDQGGFLDVPFDVEFKTGEKTKSIPVLSASLRQNVELVDGSMRRSDFTNYYANIYDAIGEYHAADTDEARGIAQAKAQDHFDKIQSTIIDRQFNGGHNGKHSFIRDKIMGKRMNHSATGVAIVDPRLDIGEAAMNQDMMDALDAKEGDVVMAFRDPVWRDGAIRAMTVKKDDSVHGIAINPIADKSHDMDFDGDTMGIMKFDSKAANRDLVEKFSHWANMIDKGSGKDELYFQTGMDLASAEAKAEKLGDESPKKLYERAQKNAKSTNPKLLKQSQRDLNAYSHKLFREHGFGGDFVSFKDDESVFNSFKQMVDNRAKGSPKKLEDYKEYHMGRKTADDAREIQYATGVKSDDTGLAGAFSQKLVSIMRNQDITAALESMYPLTQGTLQIKHDADHARTVNEILTDDMNKTFRGKDVNNPKRSLTPHSFKTQLSDIMENKMRVDVNERYIDAVTETLTHNGQILPLKEAMAIKGSPMDRVAYGGGYDELKRLAKNEESLLQGEQNKRFAPFTMREATEQTKLAKKDTQRIVEPLARVSDKTQDLEQMANVPVEEDAGIAL</sequence>
<dbReference type="EC" id="2.7.7.6" evidence="1"/>
<name>A0A268NWD9_SHOCL</name>
<evidence type="ECO:0000313" key="7">
    <source>
        <dbReference type="EMBL" id="PAE87711.1"/>
    </source>
</evidence>
<protein>
    <recommendedName>
        <fullName evidence="1">DNA-directed RNA polymerase</fullName>
        <ecNumber evidence="1">2.7.7.6</ecNumber>
    </recommendedName>
</protein>
<keyword evidence="3" id="KW-0808">Transferase</keyword>
<evidence type="ECO:0000256" key="5">
    <source>
        <dbReference type="ARBA" id="ARBA00023163"/>
    </source>
</evidence>
<evidence type="ECO:0000256" key="3">
    <source>
        <dbReference type="ARBA" id="ARBA00022679"/>
    </source>
</evidence>
<evidence type="ECO:0000256" key="6">
    <source>
        <dbReference type="SAM" id="MobiDB-lite"/>
    </source>
</evidence>
<keyword evidence="2" id="KW-0240">DNA-directed RNA polymerase</keyword>
<dbReference type="Proteomes" id="UP000216207">
    <property type="component" value="Unassembled WGS sequence"/>
</dbReference>
<keyword evidence="4" id="KW-0548">Nucleotidyltransferase</keyword>
<feature type="compositionally biased region" description="Polar residues" evidence="6">
    <location>
        <begin position="200"/>
        <end position="210"/>
    </location>
</feature>
<dbReference type="GO" id="GO:0000428">
    <property type="term" value="C:DNA-directed RNA polymerase complex"/>
    <property type="evidence" value="ECO:0007669"/>
    <property type="project" value="UniProtKB-KW"/>
</dbReference>
<dbReference type="GO" id="GO:0006351">
    <property type="term" value="P:DNA-templated transcription"/>
    <property type="evidence" value="ECO:0007669"/>
    <property type="project" value="InterPro"/>
</dbReference>
<organism evidence="7 8">
    <name type="scientific">Shouchella clausii</name>
    <name type="common">Alkalihalobacillus clausii</name>
    <dbReference type="NCBI Taxonomy" id="79880"/>
    <lineage>
        <taxon>Bacteria</taxon>
        <taxon>Bacillati</taxon>
        <taxon>Bacillota</taxon>
        <taxon>Bacilli</taxon>
        <taxon>Bacillales</taxon>
        <taxon>Bacillaceae</taxon>
        <taxon>Shouchella</taxon>
    </lineage>
</organism>
<dbReference type="GO" id="GO:0003677">
    <property type="term" value="F:DNA binding"/>
    <property type="evidence" value="ECO:0007669"/>
    <property type="project" value="InterPro"/>
</dbReference>
<evidence type="ECO:0000256" key="4">
    <source>
        <dbReference type="ARBA" id="ARBA00022695"/>
    </source>
</evidence>
<dbReference type="SUPFAM" id="SSF64484">
    <property type="entry name" value="beta and beta-prime subunits of DNA dependent RNA-polymerase"/>
    <property type="match status" value="2"/>
</dbReference>
<dbReference type="EMBL" id="NPCC01000030">
    <property type="protein sequence ID" value="PAE87711.1"/>
    <property type="molecule type" value="Genomic_DNA"/>
</dbReference>
<gene>
    <name evidence="7" type="ORF">CHH72_16870</name>
</gene>